<evidence type="ECO:0000256" key="1">
    <source>
        <dbReference type="SAM" id="MobiDB-lite"/>
    </source>
</evidence>
<evidence type="ECO:0000313" key="2">
    <source>
        <dbReference type="EMBL" id="KAA1126239.1"/>
    </source>
</evidence>
<protein>
    <submittedName>
        <fullName evidence="2">Uncharacterized protein</fullName>
    </submittedName>
</protein>
<sequence>MFANAEPQDALPVPHCNIVDQPHPESHREIVDHLQPHPESHREIVDHHPPSQIQIQIV</sequence>
<name>A0A5B0RLG1_PUCGR</name>
<gene>
    <name evidence="2" type="ORF">PGTUg99_018355</name>
</gene>
<comment type="caution">
    <text evidence="2">The sequence shown here is derived from an EMBL/GenBank/DDBJ whole genome shotgun (WGS) entry which is preliminary data.</text>
</comment>
<accession>A0A5B0RLG1</accession>
<evidence type="ECO:0000313" key="3">
    <source>
        <dbReference type="Proteomes" id="UP000325313"/>
    </source>
</evidence>
<dbReference type="Proteomes" id="UP000325313">
    <property type="component" value="Unassembled WGS sequence"/>
</dbReference>
<proteinExistence type="predicted"/>
<organism evidence="2 3">
    <name type="scientific">Puccinia graminis f. sp. tritici</name>
    <dbReference type="NCBI Taxonomy" id="56615"/>
    <lineage>
        <taxon>Eukaryota</taxon>
        <taxon>Fungi</taxon>
        <taxon>Dikarya</taxon>
        <taxon>Basidiomycota</taxon>
        <taxon>Pucciniomycotina</taxon>
        <taxon>Pucciniomycetes</taxon>
        <taxon>Pucciniales</taxon>
        <taxon>Pucciniaceae</taxon>
        <taxon>Puccinia</taxon>
    </lineage>
</organism>
<dbReference type="EMBL" id="VDEP01000172">
    <property type="protein sequence ID" value="KAA1126239.1"/>
    <property type="molecule type" value="Genomic_DNA"/>
</dbReference>
<dbReference type="AlphaFoldDB" id="A0A5B0RLG1"/>
<feature type="compositionally biased region" description="Basic and acidic residues" evidence="1">
    <location>
        <begin position="39"/>
        <end position="49"/>
    </location>
</feature>
<feature type="region of interest" description="Disordered" evidence="1">
    <location>
        <begin position="39"/>
        <end position="58"/>
    </location>
</feature>
<reference evidence="2 3" key="1">
    <citation type="submission" date="2019-05" db="EMBL/GenBank/DDBJ databases">
        <title>Emergence of the Ug99 lineage of the wheat stem rust pathogen through somatic hybridization.</title>
        <authorList>
            <person name="Li F."/>
            <person name="Upadhyaya N.M."/>
            <person name="Sperschneider J."/>
            <person name="Matny O."/>
            <person name="Nguyen-Phuc H."/>
            <person name="Mago R."/>
            <person name="Raley C."/>
            <person name="Miller M.E."/>
            <person name="Silverstein K.A.T."/>
            <person name="Henningsen E."/>
            <person name="Hirsch C.D."/>
            <person name="Visser B."/>
            <person name="Pretorius Z.A."/>
            <person name="Steffenson B.J."/>
            <person name="Schwessinger B."/>
            <person name="Dodds P.N."/>
            <person name="Figueroa M."/>
        </authorList>
    </citation>
    <scope>NUCLEOTIDE SEQUENCE [LARGE SCALE GENOMIC DNA]</scope>
    <source>
        <strain evidence="2 3">Ug99</strain>
    </source>
</reference>